<dbReference type="Proteomes" id="UP000295124">
    <property type="component" value="Unassembled WGS sequence"/>
</dbReference>
<proteinExistence type="predicted"/>
<dbReference type="AlphaFoldDB" id="A0A4R4ZKS5"/>
<evidence type="ECO:0000256" key="1">
    <source>
        <dbReference type="ARBA" id="ARBA00022747"/>
    </source>
</evidence>
<dbReference type="InterPro" id="IPR051212">
    <property type="entry name" value="Type-I_RE_S_subunit"/>
</dbReference>
<dbReference type="PANTHER" id="PTHR43140:SF1">
    <property type="entry name" value="TYPE I RESTRICTION ENZYME ECOKI SPECIFICITY SUBUNIT"/>
    <property type="match status" value="1"/>
</dbReference>
<keyword evidence="3" id="KW-0255">Endonuclease</keyword>
<sequence>MSQTVEWRELRLKDLFSSVRNGIWGDDPQGDGNVFCARGTDFDRGTNRISSDKLPRRSVEAVALRVHRLKPGDLVLEKSGGSADQPVGSVARFDLEVDAVCSNFCARLQVNSSVESRFVCYLMNSLYSSGVTRRFVKQATGIQNLDAEALLTWRCFLPPPDEQRRIADLLDAETAWIDQMMNRRDEQVKAMAEMVQSAIDDSLRRASGYARVRLGYLVNVQTGVTVDANRSSGGEVVTVPYLRVANVQAGHVDLSKVTEITVSRSVAAASRLKYGDVLMTEGGDLDKLGRGTVWTGEIDPCLHQNHVFAVRPNLTKLLPEYLSVLTRASIGRSYFESTGSRTTNLASTSSSKIRDFRVPLVQIDMQRIIVEEVAERIQAIDRLKQAVDRQIELLAERRRALVTAAVTGQIDVATARGGAV</sequence>
<dbReference type="GO" id="GO:0004519">
    <property type="term" value="F:endonuclease activity"/>
    <property type="evidence" value="ECO:0007669"/>
    <property type="project" value="UniProtKB-KW"/>
</dbReference>
<gene>
    <name evidence="3" type="ORF">E1263_15985</name>
</gene>
<keyword evidence="3" id="KW-0378">Hydrolase</keyword>
<organism evidence="3 4">
    <name type="scientific">Kribbella antibiotica</name>
    <dbReference type="NCBI Taxonomy" id="190195"/>
    <lineage>
        <taxon>Bacteria</taxon>
        <taxon>Bacillati</taxon>
        <taxon>Actinomycetota</taxon>
        <taxon>Actinomycetes</taxon>
        <taxon>Propionibacteriales</taxon>
        <taxon>Kribbellaceae</taxon>
        <taxon>Kribbella</taxon>
    </lineage>
</organism>
<dbReference type="GO" id="GO:0009307">
    <property type="term" value="P:DNA restriction-modification system"/>
    <property type="evidence" value="ECO:0007669"/>
    <property type="project" value="UniProtKB-KW"/>
</dbReference>
<reference evidence="3 4" key="1">
    <citation type="submission" date="2019-03" db="EMBL/GenBank/DDBJ databases">
        <title>Draft genome sequences of novel Actinobacteria.</title>
        <authorList>
            <person name="Sahin N."/>
            <person name="Ay H."/>
            <person name="Saygin H."/>
        </authorList>
    </citation>
    <scope>NUCLEOTIDE SEQUENCE [LARGE SCALE GENOMIC DNA]</scope>
    <source>
        <strain evidence="3 4">JCM 13523</strain>
    </source>
</reference>
<accession>A0A4R4ZKS5</accession>
<protein>
    <submittedName>
        <fullName evidence="3">Restriction endonuclease subunit S</fullName>
    </submittedName>
</protein>
<keyword evidence="1" id="KW-0680">Restriction system</keyword>
<keyword evidence="3" id="KW-0540">Nuclease</keyword>
<dbReference type="EMBL" id="SMKX01000039">
    <property type="protein sequence ID" value="TDD59155.1"/>
    <property type="molecule type" value="Genomic_DNA"/>
</dbReference>
<keyword evidence="2" id="KW-0238">DNA-binding</keyword>
<evidence type="ECO:0000256" key="2">
    <source>
        <dbReference type="ARBA" id="ARBA00023125"/>
    </source>
</evidence>
<dbReference type="PANTHER" id="PTHR43140">
    <property type="entry name" value="TYPE-1 RESTRICTION ENZYME ECOKI SPECIFICITY PROTEIN"/>
    <property type="match status" value="1"/>
</dbReference>
<dbReference type="Gene3D" id="3.90.220.20">
    <property type="entry name" value="DNA methylase specificity domains"/>
    <property type="match status" value="2"/>
</dbReference>
<dbReference type="CDD" id="cd17253">
    <property type="entry name" value="RMtype1_S_Eco933I-TRD2-CR2_like"/>
    <property type="match status" value="1"/>
</dbReference>
<dbReference type="InterPro" id="IPR044946">
    <property type="entry name" value="Restrct_endonuc_typeI_TRD_sf"/>
</dbReference>
<dbReference type="SUPFAM" id="SSF116734">
    <property type="entry name" value="DNA methylase specificity domain"/>
    <property type="match status" value="2"/>
</dbReference>
<name>A0A4R4ZKS5_9ACTN</name>
<evidence type="ECO:0000313" key="4">
    <source>
        <dbReference type="Proteomes" id="UP000295124"/>
    </source>
</evidence>
<comment type="caution">
    <text evidence="3">The sequence shown here is derived from an EMBL/GenBank/DDBJ whole genome shotgun (WGS) entry which is preliminary data.</text>
</comment>
<evidence type="ECO:0000313" key="3">
    <source>
        <dbReference type="EMBL" id="TDD59155.1"/>
    </source>
</evidence>
<dbReference type="RefSeq" id="WP_132168103.1">
    <property type="nucleotide sequence ID" value="NZ_SMKX01000039.1"/>
</dbReference>
<dbReference type="GO" id="GO:0003677">
    <property type="term" value="F:DNA binding"/>
    <property type="evidence" value="ECO:0007669"/>
    <property type="project" value="UniProtKB-KW"/>
</dbReference>
<dbReference type="OrthoDB" id="3821195at2"/>
<keyword evidence="4" id="KW-1185">Reference proteome</keyword>